<dbReference type="PANTHER" id="PTHR40633:SF5">
    <property type="entry name" value="ANCHORED PROTEIN, PUTATIVE (AFU_ORTHOLOGUE AFUA_8G04370)-RELATED"/>
    <property type="match status" value="1"/>
</dbReference>
<dbReference type="Pfam" id="PF10342">
    <property type="entry name" value="Kre9_KNH"/>
    <property type="match status" value="1"/>
</dbReference>
<evidence type="ECO:0000256" key="4">
    <source>
        <dbReference type="SAM" id="SignalP"/>
    </source>
</evidence>
<feature type="domain" description="Yeast cell wall synthesis Kre9/Knh1-like N-terminal" evidence="5">
    <location>
        <begin position="25"/>
        <end position="100"/>
    </location>
</feature>
<keyword evidence="7" id="KW-1185">Reference proteome</keyword>
<feature type="transmembrane region" description="Helical" evidence="3">
    <location>
        <begin position="160"/>
        <end position="181"/>
    </location>
</feature>
<organism evidence="6 7">
    <name type="scientific">Aspergillus sydowii CBS 593.65</name>
    <dbReference type="NCBI Taxonomy" id="1036612"/>
    <lineage>
        <taxon>Eukaryota</taxon>
        <taxon>Fungi</taxon>
        <taxon>Dikarya</taxon>
        <taxon>Ascomycota</taxon>
        <taxon>Pezizomycotina</taxon>
        <taxon>Eurotiomycetes</taxon>
        <taxon>Eurotiomycetidae</taxon>
        <taxon>Eurotiales</taxon>
        <taxon>Aspergillaceae</taxon>
        <taxon>Aspergillus</taxon>
        <taxon>Aspergillus subgen. Nidulantes</taxon>
    </lineage>
</organism>
<dbReference type="AlphaFoldDB" id="A0A1L9T4K4"/>
<dbReference type="VEuPathDB" id="FungiDB:ASPSYDRAFT_498627"/>
<dbReference type="STRING" id="1036612.A0A1L9T4K4"/>
<feature type="signal peptide" evidence="4">
    <location>
        <begin position="1"/>
        <end position="19"/>
    </location>
</feature>
<reference evidence="7" key="1">
    <citation type="journal article" date="2017" name="Genome Biol.">
        <title>Comparative genomics reveals high biological diversity and specific adaptations in the industrially and medically important fungal genus Aspergillus.</title>
        <authorList>
            <person name="de Vries R.P."/>
            <person name="Riley R."/>
            <person name="Wiebenga A."/>
            <person name="Aguilar-Osorio G."/>
            <person name="Amillis S."/>
            <person name="Uchima C.A."/>
            <person name="Anderluh G."/>
            <person name="Asadollahi M."/>
            <person name="Askin M."/>
            <person name="Barry K."/>
            <person name="Battaglia E."/>
            <person name="Bayram O."/>
            <person name="Benocci T."/>
            <person name="Braus-Stromeyer S.A."/>
            <person name="Caldana C."/>
            <person name="Canovas D."/>
            <person name="Cerqueira G.C."/>
            <person name="Chen F."/>
            <person name="Chen W."/>
            <person name="Choi C."/>
            <person name="Clum A."/>
            <person name="Dos Santos R.A."/>
            <person name="Damasio A.R."/>
            <person name="Diallinas G."/>
            <person name="Emri T."/>
            <person name="Fekete E."/>
            <person name="Flipphi M."/>
            <person name="Freyberg S."/>
            <person name="Gallo A."/>
            <person name="Gournas C."/>
            <person name="Habgood R."/>
            <person name="Hainaut M."/>
            <person name="Harispe M.L."/>
            <person name="Henrissat B."/>
            <person name="Hilden K.S."/>
            <person name="Hope R."/>
            <person name="Hossain A."/>
            <person name="Karabika E."/>
            <person name="Karaffa L."/>
            <person name="Karanyi Z."/>
            <person name="Krasevec N."/>
            <person name="Kuo A."/>
            <person name="Kusch H."/>
            <person name="LaButti K."/>
            <person name="Lagendijk E.L."/>
            <person name="Lapidus A."/>
            <person name="Levasseur A."/>
            <person name="Lindquist E."/>
            <person name="Lipzen A."/>
            <person name="Logrieco A.F."/>
            <person name="MacCabe A."/>
            <person name="Maekelae M.R."/>
            <person name="Malavazi I."/>
            <person name="Melin P."/>
            <person name="Meyer V."/>
            <person name="Mielnichuk N."/>
            <person name="Miskei M."/>
            <person name="Molnar A.P."/>
            <person name="Mule G."/>
            <person name="Ngan C.Y."/>
            <person name="Orejas M."/>
            <person name="Orosz E."/>
            <person name="Ouedraogo J.P."/>
            <person name="Overkamp K.M."/>
            <person name="Park H.-S."/>
            <person name="Perrone G."/>
            <person name="Piumi F."/>
            <person name="Punt P.J."/>
            <person name="Ram A.F."/>
            <person name="Ramon A."/>
            <person name="Rauscher S."/>
            <person name="Record E."/>
            <person name="Riano-Pachon D.M."/>
            <person name="Robert V."/>
            <person name="Roehrig J."/>
            <person name="Ruller R."/>
            <person name="Salamov A."/>
            <person name="Salih N.S."/>
            <person name="Samson R.A."/>
            <person name="Sandor E."/>
            <person name="Sanguinetti M."/>
            <person name="Schuetze T."/>
            <person name="Sepcic K."/>
            <person name="Shelest E."/>
            <person name="Sherlock G."/>
            <person name="Sophianopoulou V."/>
            <person name="Squina F.M."/>
            <person name="Sun H."/>
            <person name="Susca A."/>
            <person name="Todd R.B."/>
            <person name="Tsang A."/>
            <person name="Unkles S.E."/>
            <person name="van de Wiele N."/>
            <person name="van Rossen-Uffink D."/>
            <person name="Oliveira J.V."/>
            <person name="Vesth T.C."/>
            <person name="Visser J."/>
            <person name="Yu J.-H."/>
            <person name="Zhou M."/>
            <person name="Andersen M.R."/>
            <person name="Archer D.B."/>
            <person name="Baker S.E."/>
            <person name="Benoit I."/>
            <person name="Brakhage A.A."/>
            <person name="Braus G.H."/>
            <person name="Fischer R."/>
            <person name="Frisvad J.C."/>
            <person name="Goldman G.H."/>
            <person name="Houbraken J."/>
            <person name="Oakley B."/>
            <person name="Pocsi I."/>
            <person name="Scazzocchio C."/>
            <person name="Seiboth B."/>
            <person name="vanKuyk P.A."/>
            <person name="Wortman J."/>
            <person name="Dyer P.S."/>
            <person name="Grigoriev I.V."/>
        </authorList>
    </citation>
    <scope>NUCLEOTIDE SEQUENCE [LARGE SCALE GENOMIC DNA]</scope>
    <source>
        <strain evidence="7">CBS 593.65</strain>
    </source>
</reference>
<feature type="chain" id="PRO_5012589468" description="Yeast cell wall synthesis Kre9/Knh1-like N-terminal domain-containing protein" evidence="4">
    <location>
        <begin position="20"/>
        <end position="277"/>
    </location>
</feature>
<dbReference type="EMBL" id="KV878595">
    <property type="protein sequence ID" value="OJJ54338.1"/>
    <property type="molecule type" value="Genomic_DNA"/>
</dbReference>
<evidence type="ECO:0000256" key="2">
    <source>
        <dbReference type="SAM" id="MobiDB-lite"/>
    </source>
</evidence>
<protein>
    <recommendedName>
        <fullName evidence="5">Yeast cell wall synthesis Kre9/Knh1-like N-terminal domain-containing protein</fullName>
    </recommendedName>
</protein>
<proteinExistence type="predicted"/>
<evidence type="ECO:0000313" key="6">
    <source>
        <dbReference type="EMBL" id="OJJ54338.1"/>
    </source>
</evidence>
<evidence type="ECO:0000259" key="5">
    <source>
        <dbReference type="Pfam" id="PF10342"/>
    </source>
</evidence>
<dbReference type="Proteomes" id="UP000184356">
    <property type="component" value="Unassembled WGS sequence"/>
</dbReference>
<keyword evidence="3" id="KW-1133">Transmembrane helix</keyword>
<dbReference type="PANTHER" id="PTHR40633">
    <property type="entry name" value="MATRIX PROTEIN, PUTATIVE (AFU_ORTHOLOGUE AFUA_8G05410)-RELATED"/>
    <property type="match status" value="1"/>
</dbReference>
<dbReference type="InterPro" id="IPR052982">
    <property type="entry name" value="SRP1/TIP1-like"/>
</dbReference>
<sequence length="277" mass="29887">MASILILALSVLLLLKVVAIELIDPPDRYEFAVGEPTTIRWKPVASNGTVTLEFMWGAAIASDDGDVIASEIPDSGRFTWTPPDDVEDFDNYTICIYPNQPPQNFDCLPIFSIEGAGNSTSETSSSATPSSSPTSTPEPTPSNDSDPPEPIDGLTTAAKAGIGIGGGVGVVLVVVVIGFCWMRRRKQTTPGDQTIPLASHPHQRMTKNAHGSTMELHSHSSCPDTNELADQSIRELHGMQQYPNELSGTGLRELDGDMRRAHARPPIELPAVERRFV</sequence>
<keyword evidence="3" id="KW-0812">Transmembrane</keyword>
<feature type="compositionally biased region" description="Low complexity" evidence="2">
    <location>
        <begin position="118"/>
        <end position="145"/>
    </location>
</feature>
<evidence type="ECO:0000313" key="7">
    <source>
        <dbReference type="Proteomes" id="UP000184356"/>
    </source>
</evidence>
<dbReference type="InterPro" id="IPR018466">
    <property type="entry name" value="Kre9/Knh1-like_N"/>
</dbReference>
<evidence type="ECO:0000256" key="1">
    <source>
        <dbReference type="ARBA" id="ARBA00022729"/>
    </source>
</evidence>
<gene>
    <name evidence="6" type="ORF">ASPSYDRAFT_498627</name>
</gene>
<keyword evidence="1 4" id="KW-0732">Signal</keyword>
<evidence type="ECO:0000256" key="3">
    <source>
        <dbReference type="SAM" id="Phobius"/>
    </source>
</evidence>
<dbReference type="GeneID" id="63764020"/>
<feature type="region of interest" description="Disordered" evidence="2">
    <location>
        <begin position="118"/>
        <end position="154"/>
    </location>
</feature>
<dbReference type="OrthoDB" id="2260257at2759"/>
<keyword evidence="3" id="KW-0472">Membrane</keyword>
<name>A0A1L9T4K4_9EURO</name>
<dbReference type="RefSeq" id="XP_040698144.1">
    <property type="nucleotide sequence ID" value="XM_040847947.1"/>
</dbReference>
<accession>A0A1L9T4K4</accession>